<keyword evidence="1" id="KW-0802">TPR repeat</keyword>
<evidence type="ECO:0000313" key="2">
    <source>
        <dbReference type="EMBL" id="BBI64349.1"/>
    </source>
</evidence>
<gene>
    <name evidence="2" type="ORF">HSBAA_56550</name>
</gene>
<name>A0A455UJD8_9GAMM</name>
<organism evidence="2 3">
    <name type="scientific">Vreelandella sulfidaeris</name>
    <dbReference type="NCBI Taxonomy" id="115553"/>
    <lineage>
        <taxon>Bacteria</taxon>
        <taxon>Pseudomonadati</taxon>
        <taxon>Pseudomonadota</taxon>
        <taxon>Gammaproteobacteria</taxon>
        <taxon>Oceanospirillales</taxon>
        <taxon>Halomonadaceae</taxon>
        <taxon>Vreelandella</taxon>
    </lineage>
</organism>
<accession>A0A455UJD8</accession>
<dbReference type="AlphaFoldDB" id="A0A455UJD8"/>
<feature type="repeat" description="TPR" evidence="1">
    <location>
        <begin position="24"/>
        <end position="57"/>
    </location>
</feature>
<dbReference type="InterPro" id="IPR019734">
    <property type="entry name" value="TPR_rpt"/>
</dbReference>
<dbReference type="PROSITE" id="PS50005">
    <property type="entry name" value="TPR"/>
    <property type="match status" value="1"/>
</dbReference>
<dbReference type="EMBL" id="AP019514">
    <property type="protein sequence ID" value="BBI64349.1"/>
    <property type="molecule type" value="Genomic_DNA"/>
</dbReference>
<dbReference type="SUPFAM" id="SSF48452">
    <property type="entry name" value="TPR-like"/>
    <property type="match status" value="1"/>
</dbReference>
<evidence type="ECO:0000313" key="3">
    <source>
        <dbReference type="Proteomes" id="UP000320231"/>
    </source>
</evidence>
<reference evidence="2 3" key="1">
    <citation type="journal article" date="2019" name="Microbiol. Resour. Announc.">
        <title>Complete Genome Sequence of Halomonas sulfidaeris Strain Esulfide1 Isolated from a Metal Sulfide Rock at a Depth of 2,200 Meters, Obtained Using Nanopore Sequencing.</title>
        <authorList>
            <person name="Saito M."/>
            <person name="Nishigata A."/>
            <person name="Galipon J."/>
            <person name="Arakawa K."/>
        </authorList>
    </citation>
    <scope>NUCLEOTIDE SEQUENCE [LARGE SCALE GENOMIC DNA]</scope>
    <source>
        <strain evidence="2 3">ATCC BAA-803</strain>
    </source>
</reference>
<dbReference type="Proteomes" id="UP000320231">
    <property type="component" value="Chromosome"/>
</dbReference>
<dbReference type="KEGG" id="hsr:HSBAA_56550"/>
<dbReference type="Gene3D" id="1.25.40.10">
    <property type="entry name" value="Tetratricopeptide repeat domain"/>
    <property type="match status" value="1"/>
</dbReference>
<proteinExistence type="predicted"/>
<protein>
    <submittedName>
        <fullName evidence="2">Uncharacterized protein</fullName>
    </submittedName>
</protein>
<evidence type="ECO:0000256" key="1">
    <source>
        <dbReference type="PROSITE-ProRule" id="PRU00339"/>
    </source>
</evidence>
<sequence>MEAGDASSALVPLLKSYELNAEDALTLTSLAALHYQQGNEKQAIGYQIQAVDLNPEYGAAQYRLAEMLQSAGEHFKALEHAQKP</sequence>
<dbReference type="InterPro" id="IPR011990">
    <property type="entry name" value="TPR-like_helical_dom_sf"/>
</dbReference>